<feature type="transmembrane region" description="Helical" evidence="1">
    <location>
        <begin position="421"/>
        <end position="444"/>
    </location>
</feature>
<evidence type="ECO:0000313" key="2">
    <source>
        <dbReference type="EMBL" id="KAK3794964.1"/>
    </source>
</evidence>
<feature type="transmembrane region" description="Helical" evidence="1">
    <location>
        <begin position="337"/>
        <end position="357"/>
    </location>
</feature>
<dbReference type="Proteomes" id="UP001283361">
    <property type="component" value="Unassembled WGS sequence"/>
</dbReference>
<keyword evidence="1" id="KW-0472">Membrane</keyword>
<feature type="transmembrane region" description="Helical" evidence="1">
    <location>
        <begin position="58"/>
        <end position="78"/>
    </location>
</feature>
<feature type="transmembrane region" description="Helical" evidence="1">
    <location>
        <begin position="207"/>
        <end position="232"/>
    </location>
</feature>
<evidence type="ECO:0000256" key="1">
    <source>
        <dbReference type="SAM" id="Phobius"/>
    </source>
</evidence>
<keyword evidence="3" id="KW-1185">Reference proteome</keyword>
<dbReference type="Gene3D" id="1.20.120.1760">
    <property type="match status" value="1"/>
</dbReference>
<name>A0AAE1AVX0_9GAST</name>
<proteinExistence type="predicted"/>
<accession>A0AAE1AVX0</accession>
<keyword evidence="1" id="KW-0812">Transmembrane</keyword>
<reference evidence="2" key="1">
    <citation type="journal article" date="2023" name="G3 (Bethesda)">
        <title>A reference genome for the long-term kleptoplast-retaining sea slug Elysia crispata morphotype clarki.</title>
        <authorList>
            <person name="Eastman K.E."/>
            <person name="Pendleton A.L."/>
            <person name="Shaikh M.A."/>
            <person name="Suttiyut T."/>
            <person name="Ogas R."/>
            <person name="Tomko P."/>
            <person name="Gavelis G."/>
            <person name="Widhalm J.R."/>
            <person name="Wisecaver J.H."/>
        </authorList>
    </citation>
    <scope>NUCLEOTIDE SEQUENCE</scope>
    <source>
        <strain evidence="2">ECLA1</strain>
    </source>
</reference>
<dbReference type="EMBL" id="JAWDGP010001087">
    <property type="protein sequence ID" value="KAK3794964.1"/>
    <property type="molecule type" value="Genomic_DNA"/>
</dbReference>
<organism evidence="2 3">
    <name type="scientific">Elysia crispata</name>
    <name type="common">lettuce slug</name>
    <dbReference type="NCBI Taxonomy" id="231223"/>
    <lineage>
        <taxon>Eukaryota</taxon>
        <taxon>Metazoa</taxon>
        <taxon>Spiralia</taxon>
        <taxon>Lophotrochozoa</taxon>
        <taxon>Mollusca</taxon>
        <taxon>Gastropoda</taxon>
        <taxon>Heterobranchia</taxon>
        <taxon>Euthyneura</taxon>
        <taxon>Panpulmonata</taxon>
        <taxon>Sacoglossa</taxon>
        <taxon>Placobranchoidea</taxon>
        <taxon>Plakobranchidae</taxon>
        <taxon>Elysia</taxon>
    </lineage>
</organism>
<comment type="caution">
    <text evidence="2">The sequence shown here is derived from an EMBL/GenBank/DDBJ whole genome shotgun (WGS) entry which is preliminary data.</text>
</comment>
<evidence type="ECO:0000313" key="3">
    <source>
        <dbReference type="Proteomes" id="UP001283361"/>
    </source>
</evidence>
<gene>
    <name evidence="2" type="ORF">RRG08_001110</name>
</gene>
<keyword evidence="1" id="KW-1133">Transmembrane helix</keyword>
<dbReference type="AlphaFoldDB" id="A0AAE1AVX0"/>
<dbReference type="InterPro" id="IPR043130">
    <property type="entry name" value="CDP-OH_PTrfase_TM_dom"/>
</dbReference>
<protein>
    <recommendedName>
        <fullName evidence="4">Ceramide phosphoethanolamine synthase</fullName>
    </recommendedName>
</protein>
<evidence type="ECO:0008006" key="4">
    <source>
        <dbReference type="Google" id="ProtNLM"/>
    </source>
</evidence>
<feature type="transmembrane region" description="Helical" evidence="1">
    <location>
        <begin position="377"/>
        <end position="400"/>
    </location>
</feature>
<sequence>MARPESSRLVPPCPCPSLTAYWSPPPAWPRLVFCDIPARLLHLLPCCSHLNRLSNAAIFLSVGTIMLTYFVVMDIFLFSRFRYTSLAEDAWTASAAGELYSPFTHLSVKAILSDHPRHYIFTPSTELFNSLTRFTEHLPFVSADAVSITHLICAFIAGKFVASENLNDRRIGVGIFFFRTWLDSFDGIVFRAHAGRHLQYNSGYSSIGYFVDGFVDTLGGNFLSFGVLFYLWKRFGFISTRMSSNSQFSPASSQEKDSLPLWTKSYSTTPYPVSSPFSKSFGEYVSPHDEAAVVLINDDSDSDKLSSASSPDFTVIDGKNVAQITVRCRSDSAYSRMYLFLKVFAYGCALLVAGGAWDRAVKMYTEVFQVQLSDPGLSILQFELSHSTITMIIFFLWRFISGQTLLTYMQLAIFIDKIWEYLQFAPWIFLVVTIPLYGITVVHVQNMRGQLQLDL</sequence>